<dbReference type="InterPro" id="IPR039261">
    <property type="entry name" value="FNR_nucleotide-bd"/>
</dbReference>
<feature type="transmembrane region" description="Helical" evidence="7">
    <location>
        <begin position="667"/>
        <end position="690"/>
    </location>
</feature>
<evidence type="ECO:0000256" key="3">
    <source>
        <dbReference type="ARBA" id="ARBA00022989"/>
    </source>
</evidence>
<dbReference type="AlphaFoldDB" id="A0A1Z5JX34"/>
<accession>A0A1Z5JX34</accession>
<feature type="domain" description="Ferric reductase NAD binding" evidence="9">
    <location>
        <begin position="508"/>
        <end position="815"/>
    </location>
</feature>
<evidence type="ECO:0000256" key="2">
    <source>
        <dbReference type="ARBA" id="ARBA00022692"/>
    </source>
</evidence>
<sequence length="837" mass="94290">MFDLDVAMGRLVPYWISVLTTLFIISFLYAWTNDPGYLAFEKAIFKPLTKGMDHEVEDWASNLIGFIAPLLLASCLCALFLTNHRLPTWRCSWFNKIAAAIRRPPTKKEGDNMTNANVLQKLQASFGFFVSSLRLPFINMTSEAEYGHDLASKKVNQFGRGEPNFNAMSIWLAFLPMVIGVVAYLPVSFKWADEAAVTEGTSRTRERMISASYLSGWGSFMCLAFFLIPVTRHSVLLAAMGWSPIHALRLHIWFGYLSYIFMFIHGIMLVPVWYMYEPYAVYKQVIPDSRCWSWTWTAETEADIEPSCRHVHANLSGVIAAVFFTVLWGSSLNWVRRKNYRLFYTLHIIFGILTILGSILHMYWFVLYLIPSITYYLASTTPTVVQAVASRFRGGVKIRKVVLVEDSGGCVEVQMEAHRTAHAVLDREPCQFIKLCVPKISLIWHPFDVFKGYSVDGTTDDTVRFLFRPVGPFTKELAKRLTGVERPVTLVDGFYLGADKSELALQHDCVTMVAGGVALSPYLTLIPALLNRIALAERVGDNVKTKSIVLHWVVREPGLCRYYVDNYVNSILKRARALNLDTTLAIYVYLTGGEKAVVDSSEKTTPAALSSLTIADPSHDETAEAGSGSSEQDKYSNDGKGHDDIATGNSTGHPLELARMLPRRYSVAVWNFPFFLLFTVSVFVGFQLLWDQNPHDPMNYYDLSKMTWLVLYLIPLYFGFGILSEACVLGLRKYWPQPKLDDFEIVAVGGKMKELSDSDDGDINEDGNLPSAKVTMVYRQGRPNADQVFEDARMAAEPGIFMCGPSALTHMVKAEASKENSYLGLTRYCLYDEPYEM</sequence>
<feature type="transmembrane region" description="Helical" evidence="7">
    <location>
        <begin position="710"/>
        <end position="731"/>
    </location>
</feature>
<feature type="transmembrane region" description="Helical" evidence="7">
    <location>
        <begin position="315"/>
        <end position="335"/>
    </location>
</feature>
<comment type="subcellular location">
    <subcellularLocation>
        <location evidence="1">Membrane</location>
        <topology evidence="1">Multi-pass membrane protein</topology>
    </subcellularLocation>
</comment>
<feature type="domain" description="Ferric oxidoreductase" evidence="8">
    <location>
        <begin position="216"/>
        <end position="357"/>
    </location>
</feature>
<feature type="transmembrane region" description="Helical" evidence="7">
    <location>
        <begin position="252"/>
        <end position="276"/>
    </location>
</feature>
<evidence type="ECO:0000313" key="11">
    <source>
        <dbReference type="Proteomes" id="UP000198406"/>
    </source>
</evidence>
<evidence type="ECO:0000256" key="1">
    <source>
        <dbReference type="ARBA" id="ARBA00004141"/>
    </source>
</evidence>
<keyword evidence="3 7" id="KW-1133">Transmembrane helix</keyword>
<feature type="compositionally biased region" description="Basic and acidic residues" evidence="6">
    <location>
        <begin position="631"/>
        <end position="645"/>
    </location>
</feature>
<dbReference type="Pfam" id="PF08030">
    <property type="entry name" value="NAD_binding_6"/>
    <property type="match status" value="1"/>
</dbReference>
<dbReference type="Pfam" id="PF01794">
    <property type="entry name" value="Ferric_reduct"/>
    <property type="match status" value="1"/>
</dbReference>
<comment type="caution">
    <text evidence="10">The sequence shown here is derived from an EMBL/GenBank/DDBJ whole genome shotgun (WGS) entry which is preliminary data.</text>
</comment>
<feature type="region of interest" description="Disordered" evidence="6">
    <location>
        <begin position="618"/>
        <end position="649"/>
    </location>
</feature>
<name>A0A1Z5JX34_FISSO</name>
<feature type="transmembrane region" description="Helical" evidence="7">
    <location>
        <begin position="170"/>
        <end position="189"/>
    </location>
</feature>
<dbReference type="PANTHER" id="PTHR11972">
    <property type="entry name" value="NADPH OXIDASE"/>
    <property type="match status" value="1"/>
</dbReference>
<evidence type="ECO:0008006" key="12">
    <source>
        <dbReference type="Google" id="ProtNLM"/>
    </source>
</evidence>
<proteinExistence type="predicted"/>
<feature type="transmembrane region" description="Helical" evidence="7">
    <location>
        <begin position="373"/>
        <end position="390"/>
    </location>
</feature>
<feature type="transmembrane region" description="Helical" evidence="7">
    <location>
        <begin position="209"/>
        <end position="231"/>
    </location>
</feature>
<dbReference type="Proteomes" id="UP000198406">
    <property type="component" value="Unassembled WGS sequence"/>
</dbReference>
<evidence type="ECO:0000313" key="10">
    <source>
        <dbReference type="EMBL" id="GAX18368.1"/>
    </source>
</evidence>
<keyword evidence="5 7" id="KW-0472">Membrane</keyword>
<evidence type="ECO:0000256" key="6">
    <source>
        <dbReference type="SAM" id="MobiDB-lite"/>
    </source>
</evidence>
<keyword evidence="4" id="KW-0560">Oxidoreductase</keyword>
<evidence type="ECO:0000256" key="5">
    <source>
        <dbReference type="ARBA" id="ARBA00023136"/>
    </source>
</evidence>
<dbReference type="GO" id="GO:0005886">
    <property type="term" value="C:plasma membrane"/>
    <property type="evidence" value="ECO:0007669"/>
    <property type="project" value="TreeGrafter"/>
</dbReference>
<evidence type="ECO:0000259" key="9">
    <source>
        <dbReference type="Pfam" id="PF08030"/>
    </source>
</evidence>
<protein>
    <recommendedName>
        <fullName evidence="12">FAD-binding FR-type domain-containing protein</fullName>
    </recommendedName>
</protein>
<dbReference type="EMBL" id="BDSP01000127">
    <property type="protein sequence ID" value="GAX18368.1"/>
    <property type="molecule type" value="Genomic_DNA"/>
</dbReference>
<evidence type="ECO:0000259" key="8">
    <source>
        <dbReference type="Pfam" id="PF01794"/>
    </source>
</evidence>
<dbReference type="CDD" id="cd06186">
    <property type="entry name" value="NOX_Duox_like_FAD_NADP"/>
    <property type="match status" value="1"/>
</dbReference>
<dbReference type="InParanoid" id="A0A1Z5JX34"/>
<evidence type="ECO:0000256" key="7">
    <source>
        <dbReference type="SAM" id="Phobius"/>
    </source>
</evidence>
<dbReference type="OrthoDB" id="47224at2759"/>
<dbReference type="InterPro" id="IPR013130">
    <property type="entry name" value="Fe3_Rdtase_TM_dom"/>
</dbReference>
<dbReference type="InterPro" id="IPR050369">
    <property type="entry name" value="RBOH/FRE"/>
</dbReference>
<feature type="transmembrane region" description="Helical" evidence="7">
    <location>
        <begin position="59"/>
        <end position="81"/>
    </location>
</feature>
<dbReference type="GO" id="GO:0016491">
    <property type="term" value="F:oxidoreductase activity"/>
    <property type="evidence" value="ECO:0007669"/>
    <property type="project" value="UniProtKB-KW"/>
</dbReference>
<dbReference type="InterPro" id="IPR013121">
    <property type="entry name" value="Fe_red_NAD-bd_6"/>
</dbReference>
<organism evidence="10 11">
    <name type="scientific">Fistulifera solaris</name>
    <name type="common">Oleaginous diatom</name>
    <dbReference type="NCBI Taxonomy" id="1519565"/>
    <lineage>
        <taxon>Eukaryota</taxon>
        <taxon>Sar</taxon>
        <taxon>Stramenopiles</taxon>
        <taxon>Ochrophyta</taxon>
        <taxon>Bacillariophyta</taxon>
        <taxon>Bacillariophyceae</taxon>
        <taxon>Bacillariophycidae</taxon>
        <taxon>Naviculales</taxon>
        <taxon>Naviculaceae</taxon>
        <taxon>Fistulifera</taxon>
    </lineage>
</organism>
<feature type="transmembrane region" description="Helical" evidence="7">
    <location>
        <begin position="342"/>
        <end position="367"/>
    </location>
</feature>
<keyword evidence="11" id="KW-1185">Reference proteome</keyword>
<keyword evidence="2 7" id="KW-0812">Transmembrane</keyword>
<feature type="transmembrane region" description="Helical" evidence="7">
    <location>
        <begin position="12"/>
        <end position="31"/>
    </location>
</feature>
<reference evidence="10 11" key="1">
    <citation type="journal article" date="2015" name="Plant Cell">
        <title>Oil accumulation by the oleaginous diatom Fistulifera solaris as revealed by the genome and transcriptome.</title>
        <authorList>
            <person name="Tanaka T."/>
            <person name="Maeda Y."/>
            <person name="Veluchamy A."/>
            <person name="Tanaka M."/>
            <person name="Abida H."/>
            <person name="Marechal E."/>
            <person name="Bowler C."/>
            <person name="Muto M."/>
            <person name="Sunaga Y."/>
            <person name="Tanaka M."/>
            <person name="Yoshino T."/>
            <person name="Taniguchi T."/>
            <person name="Fukuda Y."/>
            <person name="Nemoto M."/>
            <person name="Matsumoto M."/>
            <person name="Wong P.S."/>
            <person name="Aburatani S."/>
            <person name="Fujibuchi W."/>
        </authorList>
    </citation>
    <scope>NUCLEOTIDE SEQUENCE [LARGE SCALE GENOMIC DNA]</scope>
    <source>
        <strain evidence="10 11">JPCC DA0580</strain>
    </source>
</reference>
<gene>
    <name evidence="10" type="ORF">FisN_23Hu262</name>
</gene>
<dbReference type="Gene3D" id="3.40.50.80">
    <property type="entry name" value="Nucleotide-binding domain of ferredoxin-NADP reductase (FNR) module"/>
    <property type="match status" value="1"/>
</dbReference>
<evidence type="ECO:0000256" key="4">
    <source>
        <dbReference type="ARBA" id="ARBA00023002"/>
    </source>
</evidence>